<organism evidence="2 3">
    <name type="scientific">Crenichthys baileyi</name>
    <name type="common">White River springfish</name>
    <dbReference type="NCBI Taxonomy" id="28760"/>
    <lineage>
        <taxon>Eukaryota</taxon>
        <taxon>Metazoa</taxon>
        <taxon>Chordata</taxon>
        <taxon>Craniata</taxon>
        <taxon>Vertebrata</taxon>
        <taxon>Euteleostomi</taxon>
        <taxon>Actinopterygii</taxon>
        <taxon>Neopterygii</taxon>
        <taxon>Teleostei</taxon>
        <taxon>Neoteleostei</taxon>
        <taxon>Acanthomorphata</taxon>
        <taxon>Ovalentaria</taxon>
        <taxon>Atherinomorphae</taxon>
        <taxon>Cyprinodontiformes</taxon>
        <taxon>Goodeidae</taxon>
        <taxon>Crenichthys</taxon>
    </lineage>
</organism>
<name>A0AAV9RX24_9TELE</name>
<feature type="compositionally biased region" description="Polar residues" evidence="1">
    <location>
        <begin position="103"/>
        <end position="126"/>
    </location>
</feature>
<feature type="compositionally biased region" description="Basic and acidic residues" evidence="1">
    <location>
        <begin position="24"/>
        <end position="41"/>
    </location>
</feature>
<evidence type="ECO:0000313" key="2">
    <source>
        <dbReference type="EMBL" id="KAK5613513.1"/>
    </source>
</evidence>
<accession>A0AAV9RX24</accession>
<evidence type="ECO:0000313" key="3">
    <source>
        <dbReference type="Proteomes" id="UP001311232"/>
    </source>
</evidence>
<dbReference type="EMBL" id="JAHHUM010001208">
    <property type="protein sequence ID" value="KAK5613513.1"/>
    <property type="molecule type" value="Genomic_DNA"/>
</dbReference>
<feature type="compositionally biased region" description="Polar residues" evidence="1">
    <location>
        <begin position="42"/>
        <end position="63"/>
    </location>
</feature>
<gene>
    <name evidence="2" type="ORF">CRENBAI_020598</name>
</gene>
<proteinExistence type="predicted"/>
<feature type="compositionally biased region" description="Basic and acidic residues" evidence="1">
    <location>
        <begin position="71"/>
        <end position="80"/>
    </location>
</feature>
<keyword evidence="3" id="KW-1185">Reference proteome</keyword>
<sequence>MEKSRKPETNCCMKEAPQCTELEEDHRRDYCSPPEKSREEPQGNQTVTTVRKPQGAAATSPQTRADPAMDPETRDPEAHHPPSRGLTEPEGLGMNFPTGPLPTRTQISNTCPQTQTPLIPSPQGHTPTDELHPQKADEDNPHSASSTHGPAPSTPATSCPPPHSMPRRQGPRPQAQQSRHHRAPYSHTDPPTPHQDRTNSTSKESPVGDTHPGLVAPTM</sequence>
<dbReference type="Proteomes" id="UP001311232">
    <property type="component" value="Unassembled WGS sequence"/>
</dbReference>
<evidence type="ECO:0000256" key="1">
    <source>
        <dbReference type="SAM" id="MobiDB-lite"/>
    </source>
</evidence>
<protein>
    <submittedName>
        <fullName evidence="2">Uncharacterized protein</fullName>
    </submittedName>
</protein>
<comment type="caution">
    <text evidence="2">The sequence shown here is derived from an EMBL/GenBank/DDBJ whole genome shotgun (WGS) entry which is preliminary data.</text>
</comment>
<feature type="region of interest" description="Disordered" evidence="1">
    <location>
        <begin position="1"/>
        <end position="219"/>
    </location>
</feature>
<dbReference type="AlphaFoldDB" id="A0AAV9RX24"/>
<feature type="compositionally biased region" description="Basic and acidic residues" evidence="1">
    <location>
        <begin position="127"/>
        <end position="141"/>
    </location>
</feature>
<reference evidence="2 3" key="1">
    <citation type="submission" date="2021-06" db="EMBL/GenBank/DDBJ databases">
        <authorList>
            <person name="Palmer J.M."/>
        </authorList>
    </citation>
    <scope>NUCLEOTIDE SEQUENCE [LARGE SCALE GENOMIC DNA]</scope>
    <source>
        <strain evidence="2 3">MEX-2019</strain>
        <tissue evidence="2">Muscle</tissue>
    </source>
</reference>